<gene>
    <name evidence="1" type="ORF">QLQ22_04535</name>
</gene>
<dbReference type="Proteomes" id="UP001226091">
    <property type="component" value="Chromosome"/>
</dbReference>
<name>A0ACD4RDT6_9BACI</name>
<evidence type="ECO:0000313" key="1">
    <source>
        <dbReference type="EMBL" id="WHZ58619.1"/>
    </source>
</evidence>
<accession>A0ACD4RDT6</accession>
<reference evidence="2" key="1">
    <citation type="journal article" date="2025" name="Aquaculture">
        <title>Assessment of the bioflocculant production and safety properties of Metabacillus hrfriensis sp. nov. based on phenotypic and whole-genome sequencing analysis.</title>
        <authorList>
            <person name="Zhang R."/>
            <person name="Zhao Z."/>
            <person name="Luo L."/>
            <person name="Wang S."/>
            <person name="Guo K."/>
            <person name="Xu W."/>
        </authorList>
    </citation>
    <scope>NUCLEOTIDE SEQUENCE [LARGE SCALE GENOMIC DNA]</scope>
    <source>
        <strain evidence="2">CT-WN-B3</strain>
    </source>
</reference>
<keyword evidence="2" id="KW-1185">Reference proteome</keyword>
<evidence type="ECO:0000313" key="2">
    <source>
        <dbReference type="Proteomes" id="UP001226091"/>
    </source>
</evidence>
<dbReference type="EMBL" id="CP126116">
    <property type="protein sequence ID" value="WHZ58619.1"/>
    <property type="molecule type" value="Genomic_DNA"/>
</dbReference>
<sequence length="181" mass="20514">MRKIIACVLAIFFFTVYSAVPAVFAEENTGLSEEEILQLVMETNEKIDSLIVKAVAEAEKIESKYLHNKNKTEEKMAQLQAELTKLSSEFPDAKDDEKMKKRIENLEEKLLKEKEKFAEFQNEFDRELGDLIQNLVDVTNEMSAKTISKAAENGVTVECTWVLVELGGKKVWVDPLKVVGP</sequence>
<organism evidence="1 2">
    <name type="scientific">Metabacillus hrfriensis</name>
    <dbReference type="NCBI Taxonomy" id="3048891"/>
    <lineage>
        <taxon>Bacteria</taxon>
        <taxon>Bacillati</taxon>
        <taxon>Bacillota</taxon>
        <taxon>Bacilli</taxon>
        <taxon>Bacillales</taxon>
        <taxon>Bacillaceae</taxon>
        <taxon>Metabacillus</taxon>
    </lineage>
</organism>
<protein>
    <submittedName>
        <fullName evidence="1">Uncharacterized protein</fullName>
    </submittedName>
</protein>
<proteinExistence type="predicted"/>